<feature type="binding site" evidence="10">
    <location>
        <begin position="538"/>
        <end position="542"/>
    </location>
    <ligand>
        <name>NADP(+)</name>
        <dbReference type="ChEBI" id="CHEBI:58349"/>
    </ligand>
</feature>
<keyword evidence="5 10" id="KW-0288">FMN</keyword>
<dbReference type="InterPro" id="IPR017927">
    <property type="entry name" value="FAD-bd_FR_type"/>
</dbReference>
<dbReference type="InterPro" id="IPR001094">
    <property type="entry name" value="Flavdoxin-like"/>
</dbReference>
<feature type="binding site" evidence="10">
    <location>
        <begin position="59"/>
        <end position="62"/>
    </location>
    <ligand>
        <name>FMN</name>
        <dbReference type="ChEBI" id="CHEBI:58210"/>
    </ligand>
</feature>
<protein>
    <recommendedName>
        <fullName evidence="10">NADPH-dependent diflavin oxidoreductase 1</fullName>
        <ecNumber evidence="10">1.18.1.-</ecNumber>
    </recommendedName>
    <alternativeName>
        <fullName evidence="10">NADPH-dependent FMN and FAD-containing oxidoreductase</fullName>
    </alternativeName>
</protein>
<evidence type="ECO:0000256" key="3">
    <source>
        <dbReference type="ARBA" id="ARBA00022490"/>
    </source>
</evidence>
<gene>
    <name evidence="10" type="primary">TAH18</name>
    <name evidence="13" type="ORF">LADA_0D02058G</name>
</gene>
<evidence type="ECO:0000259" key="11">
    <source>
        <dbReference type="PROSITE" id="PS50902"/>
    </source>
</evidence>
<dbReference type="EC" id="1.18.1.-" evidence="10"/>
<keyword evidence="14" id="KW-1185">Reference proteome</keyword>
<keyword evidence="7 10" id="KW-0521">NADP</keyword>
<dbReference type="InterPro" id="IPR008254">
    <property type="entry name" value="Flavodoxin/NO_synth"/>
</dbReference>
<dbReference type="Pfam" id="PF00667">
    <property type="entry name" value="FAD_binding_1"/>
    <property type="match status" value="1"/>
</dbReference>
<sequence length="613" mass="70647">MGSKKIVVLYGSETGNAHEFAHVFSYQLHRFHFAHTLASLGDYAARDLLQCKHLFIICSTTGQGEMPRNVSEKTTGESKDTLWSFLKKKSLPSDFLSHIQVSMLGLGDSSYPHFNFAIRKLHKRIVDQLGAQETFPRLEADELGMTGSNGGTGTGIEAVYFEFEKRAIKSLLSKFPNRRIEGVVVERKMVPDDVFMEPEVSLNFDEEVTVNISPTFEGDPLVKHAKVIGNKRITHTDHFQDVRQFSFECNGESYEAGDTVALYPHNRDSDVAAFLDTQPHWIPFADRPLKVEGFLSQYDGGLISPLTLRNILKYHCELTSCPRKIFFMKTWMFATQKDKLEGGDEQLEQQREKLRQFAVEEDMDDLHDYCNRPRRSLLEVLRDFPSLKLPWEYMLSYLPLIKPRLFSISSKPSSKEIQLTVAIVKYKTILRQMRRGLCTDYLQTLQPADVIRYKLQSNKVIKPYMRASPIILIAPGVGIAPMMCLLKSELFKNVTLFFGNRMKSRDFLYRHELENWDESRKINLYSCFSRDPLNSPDAKYVQDLMWQKGDVLAELIMKKNAIIYLCGSSGKMPVQVRITILEIMKKWGGLEEEEAEIYLKNMERVGRYLQETW</sequence>
<name>A0A1G4J429_9SACH</name>
<feature type="binding site" evidence="10">
    <location>
        <position position="142"/>
    </location>
    <ligand>
        <name>FMN</name>
        <dbReference type="ChEBI" id="CHEBI:58210"/>
    </ligand>
</feature>
<comment type="cofactor">
    <cofactor evidence="2 10">
        <name>FAD</name>
        <dbReference type="ChEBI" id="CHEBI:57692"/>
    </cofactor>
</comment>
<evidence type="ECO:0000256" key="8">
    <source>
        <dbReference type="ARBA" id="ARBA00023002"/>
    </source>
</evidence>
<evidence type="ECO:0000256" key="10">
    <source>
        <dbReference type="HAMAP-Rule" id="MF_03178"/>
    </source>
</evidence>
<dbReference type="GO" id="GO:0016226">
    <property type="term" value="P:iron-sulfur cluster assembly"/>
    <property type="evidence" value="ECO:0007669"/>
    <property type="project" value="UniProtKB-UniRule"/>
</dbReference>
<dbReference type="GO" id="GO:0005739">
    <property type="term" value="C:mitochondrion"/>
    <property type="evidence" value="ECO:0007669"/>
    <property type="project" value="UniProtKB-SubCell"/>
</dbReference>
<dbReference type="InterPro" id="IPR028879">
    <property type="entry name" value="NDOR1"/>
</dbReference>
<dbReference type="GO" id="GO:0050660">
    <property type="term" value="F:flavin adenine dinucleotide binding"/>
    <property type="evidence" value="ECO:0007669"/>
    <property type="project" value="UniProtKB-UniRule"/>
</dbReference>
<dbReference type="InterPro" id="IPR003097">
    <property type="entry name" value="CysJ-like_FAD-binding"/>
</dbReference>
<feature type="binding site" evidence="10">
    <location>
        <position position="613"/>
    </location>
    <ligand>
        <name>FAD</name>
        <dbReference type="ChEBI" id="CHEBI:57692"/>
    </ligand>
</feature>
<dbReference type="FunFam" id="3.40.50.360:FF:000056">
    <property type="entry name" value="NADPH-dependent diflavin oxidoreductase 1"/>
    <property type="match status" value="1"/>
</dbReference>
<evidence type="ECO:0000256" key="1">
    <source>
        <dbReference type="ARBA" id="ARBA00001917"/>
    </source>
</evidence>
<dbReference type="SUPFAM" id="SSF52343">
    <property type="entry name" value="Ferredoxin reductase-like, C-terminal NADP-linked domain"/>
    <property type="match status" value="1"/>
</dbReference>
<comment type="catalytic activity">
    <reaction evidence="10">
        <text>2 oxidized [2Fe-2S]-[protein] + NADPH = 2 reduced [2Fe-2S]-[protein] + NADP(+) + H(+)</text>
        <dbReference type="Rhea" id="RHEA:67716"/>
        <dbReference type="Rhea" id="RHEA-COMP:17327"/>
        <dbReference type="Rhea" id="RHEA-COMP:17328"/>
        <dbReference type="ChEBI" id="CHEBI:15378"/>
        <dbReference type="ChEBI" id="CHEBI:33737"/>
        <dbReference type="ChEBI" id="CHEBI:33738"/>
        <dbReference type="ChEBI" id="CHEBI:57783"/>
        <dbReference type="ChEBI" id="CHEBI:58349"/>
    </reaction>
</comment>
<dbReference type="SUPFAM" id="SSF52218">
    <property type="entry name" value="Flavoproteins"/>
    <property type="match status" value="1"/>
</dbReference>
<evidence type="ECO:0000256" key="4">
    <source>
        <dbReference type="ARBA" id="ARBA00022630"/>
    </source>
</evidence>
<comment type="similarity">
    <text evidence="10">Belongs to the NADPH-dependent diflavin oxidoreductase NDOR1 family.</text>
</comment>
<dbReference type="GO" id="GO:0034599">
    <property type="term" value="P:cellular response to oxidative stress"/>
    <property type="evidence" value="ECO:0007669"/>
    <property type="project" value="EnsemblFungi"/>
</dbReference>
<feature type="binding site" evidence="10">
    <location>
        <begin position="404"/>
        <end position="407"/>
    </location>
    <ligand>
        <name>FAD</name>
        <dbReference type="ChEBI" id="CHEBI:57692"/>
    </ligand>
</feature>
<dbReference type="PROSITE" id="PS50902">
    <property type="entry name" value="FLAVODOXIN_LIKE"/>
    <property type="match status" value="1"/>
</dbReference>
<proteinExistence type="inferred from homology"/>
<dbReference type="PRINTS" id="PR00369">
    <property type="entry name" value="FLAVODOXIN"/>
</dbReference>
<dbReference type="GO" id="GO:0045429">
    <property type="term" value="P:positive regulation of nitric oxide biosynthetic process"/>
    <property type="evidence" value="ECO:0007669"/>
    <property type="project" value="EnsemblFungi"/>
</dbReference>
<evidence type="ECO:0000313" key="14">
    <source>
        <dbReference type="Proteomes" id="UP000190274"/>
    </source>
</evidence>
<dbReference type="STRING" id="1266660.A0A1G4J429"/>
<dbReference type="GO" id="GO:0016651">
    <property type="term" value="F:oxidoreductase activity, acting on NAD(P)H"/>
    <property type="evidence" value="ECO:0007669"/>
    <property type="project" value="UniProtKB-UniRule"/>
</dbReference>
<dbReference type="AlphaFoldDB" id="A0A1G4J429"/>
<keyword evidence="8 10" id="KW-0560">Oxidoreductase</keyword>
<dbReference type="EMBL" id="LT598454">
    <property type="protein sequence ID" value="SCU84506.1"/>
    <property type="molecule type" value="Genomic_DNA"/>
</dbReference>
<reference evidence="13 14" key="1">
    <citation type="submission" date="2016-03" db="EMBL/GenBank/DDBJ databases">
        <authorList>
            <person name="Devillers H."/>
        </authorList>
    </citation>
    <scope>NUCLEOTIDE SEQUENCE [LARGE SCALE GENOMIC DNA]</scope>
    <source>
        <strain evidence="13">CBS 10888</strain>
    </source>
</reference>
<feature type="binding site" evidence="10">
    <location>
        <begin position="12"/>
        <end position="17"/>
    </location>
    <ligand>
        <name>FMN</name>
        <dbReference type="ChEBI" id="CHEBI:58210"/>
    </ligand>
</feature>
<keyword evidence="9 10" id="KW-0496">Mitochondrion</keyword>
<dbReference type="InterPro" id="IPR039261">
    <property type="entry name" value="FNR_nucleotide-bd"/>
</dbReference>
<dbReference type="PANTHER" id="PTHR19384">
    <property type="entry name" value="NITRIC OXIDE SYNTHASE-RELATED"/>
    <property type="match status" value="1"/>
</dbReference>
<dbReference type="InterPro" id="IPR029039">
    <property type="entry name" value="Flavoprotein-like_sf"/>
</dbReference>
<comment type="similarity">
    <text evidence="10">In the C-terminal section; belongs to the flavoprotein pyridine nucleotide cytochrome reductase family.</text>
</comment>
<dbReference type="InterPro" id="IPR001709">
    <property type="entry name" value="Flavoprot_Pyr_Nucl_cyt_Rdtase"/>
</dbReference>
<dbReference type="SUPFAM" id="SSF63380">
    <property type="entry name" value="Riboflavin synthase domain-like"/>
    <property type="match status" value="1"/>
</dbReference>
<organism evidence="13 14">
    <name type="scientific">Lachancea dasiensis</name>
    <dbReference type="NCBI Taxonomy" id="1072105"/>
    <lineage>
        <taxon>Eukaryota</taxon>
        <taxon>Fungi</taxon>
        <taxon>Dikarya</taxon>
        <taxon>Ascomycota</taxon>
        <taxon>Saccharomycotina</taxon>
        <taxon>Saccharomycetes</taxon>
        <taxon>Saccharomycetales</taxon>
        <taxon>Saccharomycetaceae</taxon>
        <taxon>Lachancea</taxon>
    </lineage>
</organism>
<dbReference type="Gene3D" id="1.20.990.10">
    <property type="entry name" value="NADPH-cytochrome p450 Reductase, Chain A, domain 3"/>
    <property type="match status" value="1"/>
</dbReference>
<keyword evidence="4 10" id="KW-0285">Flavoprotein</keyword>
<comment type="caution">
    <text evidence="10">Lacks conserved residue(s) required for the propagation of feature annotation.</text>
</comment>
<dbReference type="GO" id="GO:0005829">
    <property type="term" value="C:cytosol"/>
    <property type="evidence" value="ECO:0007669"/>
    <property type="project" value="EnsemblFungi"/>
</dbReference>
<evidence type="ECO:0000259" key="12">
    <source>
        <dbReference type="PROSITE" id="PS51384"/>
    </source>
</evidence>
<feature type="binding site" evidence="10">
    <location>
        <begin position="436"/>
        <end position="439"/>
    </location>
    <ligand>
        <name>FAD</name>
        <dbReference type="ChEBI" id="CHEBI:57692"/>
    </ligand>
</feature>
<evidence type="ECO:0000313" key="13">
    <source>
        <dbReference type="EMBL" id="SCU84506.1"/>
    </source>
</evidence>
<accession>A0A1G4J429</accession>
<dbReference type="InterPro" id="IPR001433">
    <property type="entry name" value="OxRdtase_FAD/NAD-bd"/>
</dbReference>
<evidence type="ECO:0000256" key="5">
    <source>
        <dbReference type="ARBA" id="ARBA00022643"/>
    </source>
</evidence>
<dbReference type="PRINTS" id="PR00371">
    <property type="entry name" value="FPNCR"/>
</dbReference>
<comment type="cofactor">
    <cofactor evidence="1 10">
        <name>FMN</name>
        <dbReference type="ChEBI" id="CHEBI:58210"/>
    </cofactor>
</comment>
<keyword evidence="3 10" id="KW-0963">Cytoplasm</keyword>
<feature type="domain" description="FAD-binding FR-type" evidence="12">
    <location>
        <begin position="220"/>
        <end position="470"/>
    </location>
</feature>
<dbReference type="Pfam" id="PF00258">
    <property type="entry name" value="Flavodoxin_1"/>
    <property type="match status" value="1"/>
</dbReference>
<evidence type="ECO:0000256" key="9">
    <source>
        <dbReference type="ARBA" id="ARBA00023128"/>
    </source>
</evidence>
<keyword evidence="6 10" id="KW-0274">FAD</keyword>
<dbReference type="GO" id="GO:0010181">
    <property type="term" value="F:FMN binding"/>
    <property type="evidence" value="ECO:0007669"/>
    <property type="project" value="UniProtKB-UniRule"/>
</dbReference>
<feature type="binding site" evidence="10">
    <location>
        <position position="374"/>
    </location>
    <ligand>
        <name>FAD</name>
        <dbReference type="ChEBI" id="CHEBI:57692"/>
    </ligand>
</feature>
<comment type="subunit">
    <text evidence="10">Interacts with DRE2; as part of the cytosolic iron-sulfur (Fe-S) protein assembly (CIA) machinery.</text>
</comment>
<dbReference type="Gene3D" id="2.40.30.10">
    <property type="entry name" value="Translation factors"/>
    <property type="match status" value="1"/>
</dbReference>
<feature type="domain" description="Flavodoxin-like" evidence="11">
    <location>
        <begin position="6"/>
        <end position="168"/>
    </location>
</feature>
<comment type="subcellular location">
    <subcellularLocation>
        <location evidence="10">Cytoplasm</location>
    </subcellularLocation>
    <subcellularLocation>
        <location evidence="10">Mitochondrion</location>
    </subcellularLocation>
    <text evidence="10">Relocalizes to mitochondria after H(2)O(2) exposure.</text>
</comment>
<evidence type="ECO:0000256" key="6">
    <source>
        <dbReference type="ARBA" id="ARBA00022827"/>
    </source>
</evidence>
<dbReference type="GO" id="GO:0006809">
    <property type="term" value="P:nitric oxide biosynthetic process"/>
    <property type="evidence" value="ECO:0007669"/>
    <property type="project" value="EnsemblFungi"/>
</dbReference>
<dbReference type="Pfam" id="PF00175">
    <property type="entry name" value="NAD_binding_1"/>
    <property type="match status" value="1"/>
</dbReference>
<dbReference type="InterPro" id="IPR023173">
    <property type="entry name" value="NADPH_Cyt_P450_Rdtase_alpha"/>
</dbReference>
<dbReference type="PROSITE" id="PS51384">
    <property type="entry name" value="FAD_FR"/>
    <property type="match status" value="1"/>
</dbReference>
<comment type="similarity">
    <text evidence="10">In the N-terminal section; belongs to the flavodoxin family.</text>
</comment>
<dbReference type="InterPro" id="IPR017938">
    <property type="entry name" value="Riboflavin_synthase-like_b-brl"/>
</dbReference>
<dbReference type="Proteomes" id="UP000190274">
    <property type="component" value="Chromosome D"/>
</dbReference>
<dbReference type="PANTHER" id="PTHR19384:SF10">
    <property type="entry name" value="NADPH-DEPENDENT DIFLAVIN OXIDOREDUCTASE 1"/>
    <property type="match status" value="1"/>
</dbReference>
<evidence type="ECO:0000256" key="2">
    <source>
        <dbReference type="ARBA" id="ARBA00001974"/>
    </source>
</evidence>
<dbReference type="GO" id="GO:0050661">
    <property type="term" value="F:NADP binding"/>
    <property type="evidence" value="ECO:0007669"/>
    <property type="project" value="UniProtKB-UniRule"/>
</dbReference>
<evidence type="ECO:0000256" key="7">
    <source>
        <dbReference type="ARBA" id="ARBA00022857"/>
    </source>
</evidence>
<dbReference type="FunFam" id="3.40.50.80:FF:000030">
    <property type="entry name" value="NADPH-dependent diflavin oxidoreductase 1"/>
    <property type="match status" value="1"/>
</dbReference>
<dbReference type="Gene3D" id="3.40.50.360">
    <property type="match status" value="1"/>
</dbReference>
<dbReference type="OrthoDB" id="1856718at2759"/>
<dbReference type="Gene3D" id="3.40.50.80">
    <property type="entry name" value="Nucleotide-binding domain of ferredoxin-NADP reductase (FNR) module"/>
    <property type="match status" value="1"/>
</dbReference>
<comment type="function">
    <text evidence="10">NADPH-dependent reductase which is a central component of the cytosolic iron-sulfur (Fe-S) protein assembly (CIA) machinery. Transfers electrons from NADPH via its FAD and FMN prosthetic groups to the [2Fe-2S] cluster of DRE2, another key component of the CIA machinery. In turn, this reduced cluster provides electrons for assembly of cytosolic iron-sulfur cluster proteins. Positively controls H(2)O(2)-induced cell death.</text>
</comment>
<dbReference type="HAMAP" id="MF_03178">
    <property type="entry name" value="NDOR1"/>
    <property type="match status" value="1"/>
</dbReference>
<dbReference type="GO" id="GO:0097361">
    <property type="term" value="C:cytosolic [4Fe-4S] assembly targeting complex"/>
    <property type="evidence" value="ECO:0007669"/>
    <property type="project" value="EnsemblFungi"/>
</dbReference>
<feature type="binding site" evidence="10">
    <location>
        <begin position="529"/>
        <end position="530"/>
    </location>
    <ligand>
        <name>NADP(+)</name>
        <dbReference type="ChEBI" id="CHEBI:58349"/>
    </ligand>
</feature>
<dbReference type="GO" id="GO:0160246">
    <property type="term" value="F:NADPH-iron-sulfur [2Fe-2S] protein oxidoreductase activity"/>
    <property type="evidence" value="ECO:0007669"/>
    <property type="project" value="EnsemblFungi"/>
</dbReference>